<evidence type="ECO:0000313" key="2">
    <source>
        <dbReference type="Proteomes" id="UP000708338"/>
    </source>
</evidence>
<dbReference type="AlphaFoldDB" id="A0AA41FCZ3"/>
<proteinExistence type="predicted"/>
<gene>
    <name evidence="1" type="ORF">GPL26_07920</name>
</gene>
<dbReference type="EMBL" id="WQPS01000007">
    <property type="protein sequence ID" value="MBT9809571.1"/>
    <property type="molecule type" value="Genomic_DNA"/>
</dbReference>
<reference evidence="1" key="1">
    <citation type="journal article" date="2021" name="Gut Microbes">
        <title>A synthetic consortium of 100 gut commensals modulates the composition and function in a colon model of the microbiome of elderly subjects.</title>
        <authorList>
            <person name="Perez M."/>
            <person name="Ntemiri A."/>
            <person name="Tan H."/>
            <person name="Harris H.M.B."/>
            <person name="Roager H.M."/>
            <person name="Ribiere C."/>
            <person name="O'Toole P.W."/>
        </authorList>
    </citation>
    <scope>NUCLEOTIDE SEQUENCE</scope>
    <source>
        <strain evidence="1">MCC335</strain>
    </source>
</reference>
<dbReference type="Proteomes" id="UP000708338">
    <property type="component" value="Unassembled WGS sequence"/>
</dbReference>
<sequence>MLISEKVMGLEAENRNLKEEIGRLQQLYGDDYKPKRCQECRFFFQHYVRCEGIYIKINEGHCTAGVRTKNRAADKERCQFFQGKIL</sequence>
<name>A0AA41FCZ3_9FIRM</name>
<evidence type="ECO:0000313" key="1">
    <source>
        <dbReference type="EMBL" id="MBT9809571.1"/>
    </source>
</evidence>
<organism evidence="1 2">
    <name type="scientific">Enterocloster citroniae</name>
    <dbReference type="NCBI Taxonomy" id="358743"/>
    <lineage>
        <taxon>Bacteria</taxon>
        <taxon>Bacillati</taxon>
        <taxon>Bacillota</taxon>
        <taxon>Clostridia</taxon>
        <taxon>Lachnospirales</taxon>
        <taxon>Lachnospiraceae</taxon>
        <taxon>Enterocloster</taxon>
    </lineage>
</organism>
<accession>A0AA41FCZ3</accession>
<dbReference type="RefSeq" id="WP_215630032.1">
    <property type="nucleotide sequence ID" value="NZ_JAWQDS010000001.1"/>
</dbReference>
<comment type="caution">
    <text evidence="1">The sequence shown here is derived from an EMBL/GenBank/DDBJ whole genome shotgun (WGS) entry which is preliminary data.</text>
</comment>
<protein>
    <submittedName>
        <fullName evidence="1">Uncharacterized protein</fullName>
    </submittedName>
</protein>